<reference evidence="4" key="1">
    <citation type="submission" date="2020-11" db="EMBL/GenBank/DDBJ databases">
        <title>Adaptations for nitrogen fixation in a non-lichenized fungal sporocarp promotes dispersal by wood-feeding termites.</title>
        <authorList>
            <consortium name="DOE Joint Genome Institute"/>
            <person name="Koch R.A."/>
            <person name="Yoon G."/>
            <person name="Arayal U."/>
            <person name="Lail K."/>
            <person name="Amirebrahimi M."/>
            <person name="Labutti K."/>
            <person name="Lipzen A."/>
            <person name="Riley R."/>
            <person name="Barry K."/>
            <person name="Henrissat B."/>
            <person name="Grigoriev I.V."/>
            <person name="Herr J.R."/>
            <person name="Aime M.C."/>
        </authorList>
    </citation>
    <scope>NUCLEOTIDE SEQUENCE</scope>
    <source>
        <strain evidence="4">MCA 3950</strain>
    </source>
</reference>
<dbReference type="OrthoDB" id="654211at2759"/>
<sequence length="133" mass="15899">MVQTIASSVHRYPCDKCTRSFTKKCDLKRHKPQHWTKKEREKVMYKCPECPRMMLQRSNLQTHINHVHKKIVYSKVNYTSTTTEPVKKRWHKTSHCNAPDPRLERQHTPASNNIRSGTITSPFDERYYLWLCV</sequence>
<dbReference type="RefSeq" id="XP_043035215.1">
    <property type="nucleotide sequence ID" value="XM_043190623.1"/>
</dbReference>
<dbReference type="Gene3D" id="3.30.160.60">
    <property type="entry name" value="Classic Zinc Finger"/>
    <property type="match status" value="1"/>
</dbReference>
<name>A0A9P7VJK6_9AGAR</name>
<accession>A0A9P7VJK6</accession>
<keyword evidence="1" id="KW-0479">Metal-binding</keyword>
<proteinExistence type="predicted"/>
<dbReference type="SUPFAM" id="SSF57667">
    <property type="entry name" value="beta-beta-alpha zinc fingers"/>
    <property type="match status" value="1"/>
</dbReference>
<dbReference type="PROSITE" id="PS00028">
    <property type="entry name" value="ZINC_FINGER_C2H2_1"/>
    <property type="match status" value="2"/>
</dbReference>
<dbReference type="AlphaFoldDB" id="A0A9P7VJK6"/>
<keyword evidence="1" id="KW-0863">Zinc-finger</keyword>
<evidence type="ECO:0000313" key="5">
    <source>
        <dbReference type="Proteomes" id="UP000812287"/>
    </source>
</evidence>
<feature type="domain" description="C2H2-type" evidence="3">
    <location>
        <begin position="12"/>
        <end position="39"/>
    </location>
</feature>
<keyword evidence="5" id="KW-1185">Reference proteome</keyword>
<feature type="region of interest" description="Disordered" evidence="2">
    <location>
        <begin position="92"/>
        <end position="116"/>
    </location>
</feature>
<evidence type="ECO:0000259" key="3">
    <source>
        <dbReference type="PROSITE" id="PS50157"/>
    </source>
</evidence>
<dbReference type="InterPro" id="IPR013087">
    <property type="entry name" value="Znf_C2H2_type"/>
</dbReference>
<dbReference type="InterPro" id="IPR036236">
    <property type="entry name" value="Znf_C2H2_sf"/>
</dbReference>
<evidence type="ECO:0000256" key="1">
    <source>
        <dbReference type="PROSITE-ProRule" id="PRU00042"/>
    </source>
</evidence>
<dbReference type="Pfam" id="PF00096">
    <property type="entry name" value="zf-C2H2"/>
    <property type="match status" value="2"/>
</dbReference>
<gene>
    <name evidence="4" type="ORF">BT62DRAFT_997008</name>
</gene>
<dbReference type="Proteomes" id="UP000812287">
    <property type="component" value="Unassembled WGS sequence"/>
</dbReference>
<comment type="caution">
    <text evidence="4">The sequence shown here is derived from an EMBL/GenBank/DDBJ whole genome shotgun (WGS) entry which is preliminary data.</text>
</comment>
<dbReference type="GO" id="GO:0008270">
    <property type="term" value="F:zinc ion binding"/>
    <property type="evidence" value="ECO:0007669"/>
    <property type="project" value="UniProtKB-KW"/>
</dbReference>
<keyword evidence="1" id="KW-0862">Zinc</keyword>
<dbReference type="EMBL" id="MU250557">
    <property type="protein sequence ID" value="KAG7441715.1"/>
    <property type="molecule type" value="Genomic_DNA"/>
</dbReference>
<organism evidence="4 5">
    <name type="scientific">Guyanagaster necrorhizus</name>
    <dbReference type="NCBI Taxonomy" id="856835"/>
    <lineage>
        <taxon>Eukaryota</taxon>
        <taxon>Fungi</taxon>
        <taxon>Dikarya</taxon>
        <taxon>Basidiomycota</taxon>
        <taxon>Agaricomycotina</taxon>
        <taxon>Agaricomycetes</taxon>
        <taxon>Agaricomycetidae</taxon>
        <taxon>Agaricales</taxon>
        <taxon>Marasmiineae</taxon>
        <taxon>Physalacriaceae</taxon>
        <taxon>Guyanagaster</taxon>
    </lineage>
</organism>
<evidence type="ECO:0000313" key="4">
    <source>
        <dbReference type="EMBL" id="KAG7441715.1"/>
    </source>
</evidence>
<protein>
    <recommendedName>
        <fullName evidence="3">C2H2-type domain-containing protein</fullName>
    </recommendedName>
</protein>
<dbReference type="PROSITE" id="PS50157">
    <property type="entry name" value="ZINC_FINGER_C2H2_2"/>
    <property type="match status" value="2"/>
</dbReference>
<feature type="domain" description="C2H2-type" evidence="3">
    <location>
        <begin position="45"/>
        <end position="68"/>
    </location>
</feature>
<dbReference type="SMART" id="SM00355">
    <property type="entry name" value="ZnF_C2H2"/>
    <property type="match status" value="2"/>
</dbReference>
<dbReference type="GeneID" id="66112920"/>
<evidence type="ECO:0000256" key="2">
    <source>
        <dbReference type="SAM" id="MobiDB-lite"/>
    </source>
</evidence>